<organism evidence="1 2">
    <name type="scientific">Caballeronia glebae</name>
    <dbReference type="NCBI Taxonomy" id="1777143"/>
    <lineage>
        <taxon>Bacteria</taxon>
        <taxon>Pseudomonadati</taxon>
        <taxon>Pseudomonadota</taxon>
        <taxon>Betaproteobacteria</taxon>
        <taxon>Burkholderiales</taxon>
        <taxon>Burkholderiaceae</taxon>
        <taxon>Caballeronia</taxon>
    </lineage>
</organism>
<dbReference type="AlphaFoldDB" id="A0A158CZ05"/>
<evidence type="ECO:0000313" key="2">
    <source>
        <dbReference type="Proteomes" id="UP000054596"/>
    </source>
</evidence>
<dbReference type="EMBL" id="FCOJ02000060">
    <property type="protein sequence ID" value="SAK86847.1"/>
    <property type="molecule type" value="Genomic_DNA"/>
</dbReference>
<dbReference type="InterPro" id="IPR023090">
    <property type="entry name" value="UPF0702_alpha/beta_dom_sf"/>
</dbReference>
<name>A0A158CZ05_9BURK</name>
<evidence type="ECO:0000313" key="1">
    <source>
        <dbReference type="EMBL" id="SAK86847.1"/>
    </source>
</evidence>
<sequence>MQPRGYSEMDVHVCGVDKVSRYACCLCVATELTKAKPRGKVDDIQMSAALITKTDVWETARQQLHTAGLDDVESAILERNGQVSITRGPKLRRANDPIRTAPLG</sequence>
<dbReference type="Proteomes" id="UP000054596">
    <property type="component" value="Unassembled WGS sequence"/>
</dbReference>
<keyword evidence="2" id="KW-1185">Reference proteome</keyword>
<comment type="caution">
    <text evidence="1">The sequence shown here is derived from an EMBL/GenBank/DDBJ whole genome shotgun (WGS) entry which is preliminary data.</text>
</comment>
<proteinExistence type="predicted"/>
<accession>A0A158CZ05</accession>
<dbReference type="STRING" id="1777143.AWB82_05928"/>
<protein>
    <submittedName>
        <fullName evidence="1">Uncharacterized protein</fullName>
    </submittedName>
</protein>
<reference evidence="1" key="1">
    <citation type="submission" date="2016-01" db="EMBL/GenBank/DDBJ databases">
        <authorList>
            <person name="Peeters C."/>
        </authorList>
    </citation>
    <scope>NUCLEOTIDE SEQUENCE [LARGE SCALE GENOMIC DNA]</scope>
    <source>
        <strain evidence="1">LMG 29325</strain>
    </source>
</reference>
<dbReference type="Gene3D" id="3.30.240.20">
    <property type="entry name" value="bsu07140 like domains"/>
    <property type="match status" value="1"/>
</dbReference>
<gene>
    <name evidence="1" type="ORF">AWB82_05928</name>
</gene>